<dbReference type="PANTHER" id="PTHR44858">
    <property type="entry name" value="TETRATRICOPEPTIDE REPEAT PROTEIN 6"/>
    <property type="match status" value="1"/>
</dbReference>
<evidence type="ECO:0000256" key="3">
    <source>
        <dbReference type="PROSITE-ProRule" id="PRU00339"/>
    </source>
</evidence>
<dbReference type="AlphaFoldDB" id="A0A552ITR4"/>
<feature type="repeat" description="TPR" evidence="3">
    <location>
        <begin position="15"/>
        <end position="48"/>
    </location>
</feature>
<keyword evidence="1" id="KW-0677">Repeat</keyword>
<dbReference type="InterPro" id="IPR050498">
    <property type="entry name" value="Ycf3"/>
</dbReference>
<dbReference type="InterPro" id="IPR019734">
    <property type="entry name" value="TPR_rpt"/>
</dbReference>
<dbReference type="PROSITE" id="PS50005">
    <property type="entry name" value="TPR"/>
    <property type="match status" value="2"/>
</dbReference>
<dbReference type="InterPro" id="IPR011990">
    <property type="entry name" value="TPR-like_helical_dom_sf"/>
</dbReference>
<dbReference type="Gene3D" id="1.25.40.10">
    <property type="entry name" value="Tetratricopeptide repeat domain"/>
    <property type="match status" value="1"/>
</dbReference>
<evidence type="ECO:0000256" key="2">
    <source>
        <dbReference type="ARBA" id="ARBA00022803"/>
    </source>
</evidence>
<name>A0A552ITR4_9CHRO</name>
<feature type="repeat" description="TPR" evidence="3">
    <location>
        <begin position="49"/>
        <end position="82"/>
    </location>
</feature>
<dbReference type="PROSITE" id="PS50293">
    <property type="entry name" value="TPR_REGION"/>
    <property type="match status" value="1"/>
</dbReference>
<sequence>MASYDQALEIKPDDHQAWNNRGVALADLGRYEQAIASWDRAIKINSNDANTYYNKACCYGLQNNVELAIENLQRAISLDVEYQDMAKTDKDFEQIRGDERFQSLLS</sequence>
<keyword evidence="2 3" id="KW-0802">TPR repeat</keyword>
<reference evidence="4 5" key="1">
    <citation type="submission" date="2019-01" db="EMBL/GenBank/DDBJ databases">
        <title>Coherence of Microcystis species and biogeography revealed through population genomics.</title>
        <authorList>
            <person name="Perez-Carrascal O.M."/>
            <person name="Terrat Y."/>
            <person name="Giani A."/>
            <person name="Fortin N."/>
            <person name="Tromas N."/>
            <person name="Shapiro B.J."/>
        </authorList>
    </citation>
    <scope>NUCLEOTIDE SEQUENCE [LARGE SCALE GENOMIC DNA]</scope>
    <source>
        <strain evidence="4">Mn_MB_F_20050700_S1D</strain>
    </source>
</reference>
<accession>A0A552ITR4</accession>
<dbReference type="EMBL" id="SFAV01000179">
    <property type="protein sequence ID" value="TRU86843.1"/>
    <property type="molecule type" value="Genomic_DNA"/>
</dbReference>
<gene>
    <name evidence="4" type="ORF">EWV54_13550</name>
</gene>
<evidence type="ECO:0000256" key="1">
    <source>
        <dbReference type="ARBA" id="ARBA00022737"/>
    </source>
</evidence>
<dbReference type="SUPFAM" id="SSF48452">
    <property type="entry name" value="TPR-like"/>
    <property type="match status" value="1"/>
</dbReference>
<dbReference type="NCBIfam" id="NF047558">
    <property type="entry name" value="TPR_END_plus"/>
    <property type="match status" value="1"/>
</dbReference>
<dbReference type="PANTHER" id="PTHR44858:SF1">
    <property type="entry name" value="UDP-N-ACETYLGLUCOSAMINE--PEPTIDE N-ACETYLGLUCOSAMINYLTRANSFERASE SPINDLY-RELATED"/>
    <property type="match status" value="1"/>
</dbReference>
<dbReference type="Proteomes" id="UP000319191">
    <property type="component" value="Unassembled WGS sequence"/>
</dbReference>
<evidence type="ECO:0000313" key="5">
    <source>
        <dbReference type="Proteomes" id="UP000319191"/>
    </source>
</evidence>
<dbReference type="Pfam" id="PF00515">
    <property type="entry name" value="TPR_1"/>
    <property type="match status" value="2"/>
</dbReference>
<organism evidence="4 5">
    <name type="scientific">Microcystis novacekii Mn_MB_F_20050700_S1D</name>
    <dbReference type="NCBI Taxonomy" id="2486266"/>
    <lineage>
        <taxon>Bacteria</taxon>
        <taxon>Bacillati</taxon>
        <taxon>Cyanobacteriota</taxon>
        <taxon>Cyanophyceae</taxon>
        <taxon>Oscillatoriophycideae</taxon>
        <taxon>Chroococcales</taxon>
        <taxon>Microcystaceae</taxon>
        <taxon>Microcystis</taxon>
    </lineage>
</organism>
<comment type="caution">
    <text evidence="4">The sequence shown here is derived from an EMBL/GenBank/DDBJ whole genome shotgun (WGS) entry which is preliminary data.</text>
</comment>
<dbReference type="SMART" id="SM00028">
    <property type="entry name" value="TPR"/>
    <property type="match status" value="2"/>
</dbReference>
<protein>
    <submittedName>
        <fullName evidence="4">Tetratricopeptide repeat protein</fullName>
    </submittedName>
</protein>
<proteinExistence type="predicted"/>
<evidence type="ECO:0000313" key="4">
    <source>
        <dbReference type="EMBL" id="TRU86843.1"/>
    </source>
</evidence>